<comment type="caution">
    <text evidence="2">The sequence shown here is derived from an EMBL/GenBank/DDBJ whole genome shotgun (WGS) entry which is preliminary data.</text>
</comment>
<keyword evidence="1" id="KW-0732">Signal</keyword>
<keyword evidence="3" id="KW-1185">Reference proteome</keyword>
<dbReference type="RefSeq" id="WP_307260330.1">
    <property type="nucleotide sequence ID" value="NZ_JAUSVL010000001.1"/>
</dbReference>
<dbReference type="AlphaFoldDB" id="A0AAE3VEE8"/>
<sequence length="206" mass="23640">MSFIALNRTLLRLLAMLCLAMAPLAMAQRSRVDTKITSLKFESERTPSFKDSSRGSQGSRETWCRIDLAFDTKGARNGWLDEVEVFWMILAESDVSSKPLVMTQSVFYTDVEDGKHAACIYLKPKFFKRYIGSSRIDSRKLSVYVEIRVDGQRVAREEIKSNRIPDGWYNKAEAAGRIIQSELLPKSKTPFAPLDYDYYEHEKVSF</sequence>
<dbReference type="EMBL" id="JAUSVL010000001">
    <property type="protein sequence ID" value="MDQ0288989.1"/>
    <property type="molecule type" value="Genomic_DNA"/>
</dbReference>
<organism evidence="2 3">
    <name type="scientific">Oligosphaera ethanolica</name>
    <dbReference type="NCBI Taxonomy" id="760260"/>
    <lineage>
        <taxon>Bacteria</taxon>
        <taxon>Pseudomonadati</taxon>
        <taxon>Lentisphaerota</taxon>
        <taxon>Oligosphaeria</taxon>
        <taxon>Oligosphaerales</taxon>
        <taxon>Oligosphaeraceae</taxon>
        <taxon>Oligosphaera</taxon>
    </lineage>
</organism>
<evidence type="ECO:0000313" key="3">
    <source>
        <dbReference type="Proteomes" id="UP001238163"/>
    </source>
</evidence>
<protein>
    <submittedName>
        <fullName evidence="2">Uncharacterized protein</fullName>
    </submittedName>
</protein>
<reference evidence="2" key="1">
    <citation type="submission" date="2023-07" db="EMBL/GenBank/DDBJ databases">
        <title>Genomic Encyclopedia of Type Strains, Phase IV (KMG-IV): sequencing the most valuable type-strain genomes for metagenomic binning, comparative biology and taxonomic classification.</title>
        <authorList>
            <person name="Goeker M."/>
        </authorList>
    </citation>
    <scope>NUCLEOTIDE SEQUENCE</scope>
    <source>
        <strain evidence="2">DSM 24202</strain>
    </source>
</reference>
<proteinExistence type="predicted"/>
<dbReference type="NCBIfam" id="NF042424">
    <property type="entry name" value="Amuc_1102_rel"/>
    <property type="match status" value="1"/>
</dbReference>
<evidence type="ECO:0000256" key="1">
    <source>
        <dbReference type="SAM" id="SignalP"/>
    </source>
</evidence>
<feature type="chain" id="PRO_5042086189" evidence="1">
    <location>
        <begin position="28"/>
        <end position="206"/>
    </location>
</feature>
<accession>A0AAE3VEE8</accession>
<gene>
    <name evidence="2" type="ORF">J3R75_001096</name>
</gene>
<feature type="signal peptide" evidence="1">
    <location>
        <begin position="1"/>
        <end position="27"/>
    </location>
</feature>
<dbReference type="Proteomes" id="UP001238163">
    <property type="component" value="Unassembled WGS sequence"/>
</dbReference>
<evidence type="ECO:0000313" key="2">
    <source>
        <dbReference type="EMBL" id="MDQ0288989.1"/>
    </source>
</evidence>
<name>A0AAE3VEE8_9BACT</name>
<dbReference type="InterPro" id="IPR049970">
    <property type="entry name" value="Amuc_1102-like"/>
</dbReference>